<evidence type="ECO:0000313" key="3">
    <source>
        <dbReference type="Proteomes" id="UP000069443"/>
    </source>
</evidence>
<proteinExistence type="predicted"/>
<sequence length="268" mass="27738">MSAVNFFPGTELAARIEAAETALISAGAADVRPLAGGAACFAGPDSPLTKVVGLGFGGMPTDADFDEIEREYAHRGAAVQVELSNLADPRIGAMLTGRGYRLVSFENVLGTRPATEPGVPGVRVDKAGADELQTWIDVVVDGFAHPDTDGVPSHEELPRDVVAAAVRDMVAAGAVTYLARCEAIDGDTVAGGASMRLTDGIAQLTGAATAPVFRRRGVQSALLSARLSDAHAAGADIAVVTTSPGSRSQQNVQRKGFQLLYTRAILVR</sequence>
<evidence type="ECO:0000259" key="1">
    <source>
        <dbReference type="PROSITE" id="PS51186"/>
    </source>
</evidence>
<keyword evidence="3" id="KW-1185">Reference proteome</keyword>
<dbReference type="PROSITE" id="PS51186">
    <property type="entry name" value="GNAT"/>
    <property type="match status" value="1"/>
</dbReference>
<dbReference type="Gene3D" id="3.40.630.30">
    <property type="match status" value="1"/>
</dbReference>
<dbReference type="STRING" id="228230.RMCC_4574"/>
<dbReference type="InterPro" id="IPR016181">
    <property type="entry name" value="Acyl_CoA_acyltransferase"/>
</dbReference>
<name>A0A124E2Q8_MYCCR</name>
<dbReference type="SUPFAM" id="SSF55729">
    <property type="entry name" value="Acyl-CoA N-acyltransferases (Nat)"/>
    <property type="match status" value="1"/>
</dbReference>
<organism evidence="2 3">
    <name type="scientific">Mycolicibacterium canariasense</name>
    <name type="common">Mycobacterium canariasense</name>
    <dbReference type="NCBI Taxonomy" id="228230"/>
    <lineage>
        <taxon>Bacteria</taxon>
        <taxon>Bacillati</taxon>
        <taxon>Actinomycetota</taxon>
        <taxon>Actinomycetes</taxon>
        <taxon>Mycobacteriales</taxon>
        <taxon>Mycobacteriaceae</taxon>
        <taxon>Mycolicibacterium</taxon>
    </lineage>
</organism>
<keyword evidence="2" id="KW-0808">Transferase</keyword>
<evidence type="ECO:0000313" key="2">
    <source>
        <dbReference type="EMBL" id="GAS97608.1"/>
    </source>
</evidence>
<dbReference type="RefSeq" id="WP_062658482.1">
    <property type="nucleotide sequence ID" value="NZ_BCSY01000076.1"/>
</dbReference>
<dbReference type="AlphaFoldDB" id="A0A124E2Q8"/>
<reference evidence="3" key="2">
    <citation type="submission" date="2016-02" db="EMBL/GenBank/DDBJ databases">
        <title>Draft genome sequence of five rapidly growing Mycobacterium species.</title>
        <authorList>
            <person name="Katahira K."/>
            <person name="Gotou Y."/>
            <person name="Iida K."/>
            <person name="Ogura Y."/>
            <person name="Hayashi T."/>
        </authorList>
    </citation>
    <scope>NUCLEOTIDE SEQUENCE [LARGE SCALE GENOMIC DNA]</scope>
    <source>
        <strain evidence="3">JCM15298</strain>
    </source>
</reference>
<dbReference type="InterPro" id="IPR000182">
    <property type="entry name" value="GNAT_dom"/>
</dbReference>
<reference evidence="3" key="1">
    <citation type="journal article" date="2016" name="Genome Announc.">
        <title>Draft Genome Sequences of Five Rapidly Growing Mycobacterium Species, M. thermoresistibile, M. fortuitum subsp. acetamidolyticum, M. canariasense, M. brisbanense, and M. novocastrense.</title>
        <authorList>
            <person name="Katahira K."/>
            <person name="Ogura Y."/>
            <person name="Gotoh Y."/>
            <person name="Hayashi T."/>
        </authorList>
    </citation>
    <scope>NUCLEOTIDE SEQUENCE [LARGE SCALE GENOMIC DNA]</scope>
    <source>
        <strain evidence="3">JCM15298</strain>
    </source>
</reference>
<feature type="domain" description="N-acetyltransferase" evidence="1">
    <location>
        <begin position="122"/>
        <end position="268"/>
    </location>
</feature>
<dbReference type="OrthoDB" id="2350893at2"/>
<dbReference type="GO" id="GO:0016747">
    <property type="term" value="F:acyltransferase activity, transferring groups other than amino-acyl groups"/>
    <property type="evidence" value="ECO:0007669"/>
    <property type="project" value="InterPro"/>
</dbReference>
<dbReference type="CDD" id="cd04301">
    <property type="entry name" value="NAT_SF"/>
    <property type="match status" value="1"/>
</dbReference>
<accession>A0A124E2Q8</accession>
<dbReference type="EMBL" id="BCSY01000076">
    <property type="protein sequence ID" value="GAS97608.1"/>
    <property type="molecule type" value="Genomic_DNA"/>
</dbReference>
<protein>
    <submittedName>
        <fullName evidence="2">GNAT family acetyltransferase</fullName>
    </submittedName>
</protein>
<gene>
    <name evidence="2" type="ORF">RMCC_4574</name>
</gene>
<comment type="caution">
    <text evidence="2">The sequence shown here is derived from an EMBL/GenBank/DDBJ whole genome shotgun (WGS) entry which is preliminary data.</text>
</comment>
<dbReference type="Proteomes" id="UP000069443">
    <property type="component" value="Unassembled WGS sequence"/>
</dbReference>